<sequence length="288" mass="33419">MRIFAVSDLHLDYLRIKKGLKVSEERELLKTLLNVVLNKKADIFIFAGDISAKIWEVELFLEVFSSFSGVKVFVPGNHDIWKEGEITSDQKYYKILPKLCKEYGFAYLPFEPIKLNDLVIVGTMGWYDYSFGDSYYDKSDFDRGEYGGIKWREVYWGLARFCNNGKILSNEEVCNLIYDEFKHHLLKIEKGKDEIVVSHFIPFEEILFIKNFFSAYLGSKKFGEIILEHGINKVICGHEHRSGIFSVNGITIYKPTVGYAESTESLFSRYDQNSILIELSDNHRFCVI</sequence>
<dbReference type="InterPro" id="IPR029052">
    <property type="entry name" value="Metallo-depent_PP-like"/>
</dbReference>
<dbReference type="SUPFAM" id="SSF56300">
    <property type="entry name" value="Metallo-dependent phosphatases"/>
    <property type="match status" value="1"/>
</dbReference>
<dbReference type="PANTHER" id="PTHR31302">
    <property type="entry name" value="TRANSMEMBRANE PROTEIN WITH METALLOPHOSPHOESTERASE DOMAIN-RELATED"/>
    <property type="match status" value="1"/>
</dbReference>
<organism evidence="2">
    <name type="scientific">Dictyoglomus thermophilum</name>
    <dbReference type="NCBI Taxonomy" id="14"/>
    <lineage>
        <taxon>Bacteria</taxon>
        <taxon>Pseudomonadati</taxon>
        <taxon>Dictyoglomota</taxon>
        <taxon>Dictyoglomia</taxon>
        <taxon>Dictyoglomales</taxon>
        <taxon>Dictyoglomaceae</taxon>
        <taxon>Dictyoglomus</taxon>
    </lineage>
</organism>
<dbReference type="EMBL" id="DTDV01000017">
    <property type="protein sequence ID" value="HGK24070.1"/>
    <property type="molecule type" value="Genomic_DNA"/>
</dbReference>
<dbReference type="Gene3D" id="3.60.21.10">
    <property type="match status" value="1"/>
</dbReference>
<evidence type="ECO:0000259" key="1">
    <source>
        <dbReference type="Pfam" id="PF00149"/>
    </source>
</evidence>
<name>A0A7C3KS87_DICTH</name>
<proteinExistence type="predicted"/>
<evidence type="ECO:0000313" key="2">
    <source>
        <dbReference type="EMBL" id="HGK24070.1"/>
    </source>
</evidence>
<dbReference type="AlphaFoldDB" id="A0A7C3KS87"/>
<gene>
    <name evidence="2" type="ORF">ENU78_06530</name>
</gene>
<dbReference type="GO" id="GO:0016787">
    <property type="term" value="F:hydrolase activity"/>
    <property type="evidence" value="ECO:0007669"/>
    <property type="project" value="InterPro"/>
</dbReference>
<comment type="caution">
    <text evidence="2">The sequence shown here is derived from an EMBL/GenBank/DDBJ whole genome shotgun (WGS) entry which is preliminary data.</text>
</comment>
<accession>A0A7C3KS87</accession>
<reference evidence="2" key="1">
    <citation type="journal article" date="2020" name="mSystems">
        <title>Genome- and Community-Level Interaction Insights into Carbon Utilization and Element Cycling Functions of Hydrothermarchaeota in Hydrothermal Sediment.</title>
        <authorList>
            <person name="Zhou Z."/>
            <person name="Liu Y."/>
            <person name="Xu W."/>
            <person name="Pan J."/>
            <person name="Luo Z.H."/>
            <person name="Li M."/>
        </authorList>
    </citation>
    <scope>NUCLEOTIDE SEQUENCE [LARGE SCALE GENOMIC DNA]</scope>
    <source>
        <strain evidence="2">SpSt-70</strain>
    </source>
</reference>
<dbReference type="Pfam" id="PF00149">
    <property type="entry name" value="Metallophos"/>
    <property type="match status" value="1"/>
</dbReference>
<dbReference type="InterPro" id="IPR051158">
    <property type="entry name" value="Metallophosphoesterase_sf"/>
</dbReference>
<dbReference type="PANTHER" id="PTHR31302:SF22">
    <property type="entry name" value="PHOSPHOESTERASE"/>
    <property type="match status" value="1"/>
</dbReference>
<dbReference type="InterPro" id="IPR004843">
    <property type="entry name" value="Calcineurin-like_PHP"/>
</dbReference>
<feature type="domain" description="Calcineurin-like phosphoesterase" evidence="1">
    <location>
        <begin position="1"/>
        <end position="241"/>
    </location>
</feature>
<protein>
    <submittedName>
        <fullName evidence="2">Serine/threonine protein phosphatase</fullName>
    </submittedName>
</protein>
<dbReference type="RefSeq" id="WP_149122620.1">
    <property type="nucleotide sequence ID" value="NZ_VTFL01000002.1"/>
</dbReference>